<sequence length="102" mass="11372">MRKRYILYPAIFVLIISLMLISGCSSGESSIKVPPPAIKPGEAQKREYLSITNTEYVNGTDSTDGMKMNVYTYDLQSKALDKMTDLPYNSQYPLTVVSLALL</sequence>
<dbReference type="EMBL" id="RIAS01000001">
    <property type="protein sequence ID" value="KAA8782915.1"/>
    <property type="molecule type" value="Genomic_DNA"/>
</dbReference>
<accession>A0A5M9WMX2</accession>
<comment type="caution">
    <text evidence="1">The sequence shown here is derived from an EMBL/GenBank/DDBJ whole genome shotgun (WGS) entry which is preliminary data.</text>
</comment>
<evidence type="ECO:0000313" key="2">
    <source>
        <dbReference type="Proteomes" id="UP000323664"/>
    </source>
</evidence>
<dbReference type="AlphaFoldDB" id="A0A5M9WMX2"/>
<name>A0A5M9WMX2_PAEAM</name>
<dbReference type="Proteomes" id="UP000323664">
    <property type="component" value="Unassembled WGS sequence"/>
</dbReference>
<organism evidence="1 2">
    <name type="scientific">Paenibacillus amylolyticus</name>
    <dbReference type="NCBI Taxonomy" id="1451"/>
    <lineage>
        <taxon>Bacteria</taxon>
        <taxon>Bacillati</taxon>
        <taxon>Bacillota</taxon>
        <taxon>Bacilli</taxon>
        <taxon>Bacillales</taxon>
        <taxon>Paenibacillaceae</taxon>
        <taxon>Paenibacillus</taxon>
    </lineage>
</organism>
<reference evidence="1 2" key="1">
    <citation type="journal article" date="2019" name="J. Ind. Microbiol. Biotechnol.">
        <title>Paenibacillus amylolyticus 27C64 has a diverse set of carbohydrate-active enzymes and complete pectin deconstruction system.</title>
        <authorList>
            <person name="Keggi C."/>
            <person name="Doran-Peterson J."/>
        </authorList>
    </citation>
    <scope>NUCLEOTIDE SEQUENCE [LARGE SCALE GENOMIC DNA]</scope>
    <source>
        <strain evidence="1 2">27C64</strain>
    </source>
</reference>
<dbReference type="RefSeq" id="WP_123062759.1">
    <property type="nucleotide sequence ID" value="NZ_RIAS01000001.1"/>
</dbReference>
<proteinExistence type="predicted"/>
<protein>
    <submittedName>
        <fullName evidence="1">Uncharacterized protein</fullName>
    </submittedName>
</protein>
<gene>
    <name evidence="1" type="ORF">EC604_03525</name>
</gene>
<dbReference type="OrthoDB" id="2474747at2"/>
<dbReference type="PROSITE" id="PS51257">
    <property type="entry name" value="PROKAR_LIPOPROTEIN"/>
    <property type="match status" value="1"/>
</dbReference>
<evidence type="ECO:0000313" key="1">
    <source>
        <dbReference type="EMBL" id="KAA8782915.1"/>
    </source>
</evidence>